<comment type="caution">
    <text evidence="5">The sequence shown here is derived from an EMBL/GenBank/DDBJ whole genome shotgun (WGS) entry which is preliminary data.</text>
</comment>
<keyword evidence="1" id="KW-1188">Viral release from host cell</keyword>
<evidence type="ECO:0000259" key="4">
    <source>
        <dbReference type="Pfam" id="PF04586"/>
    </source>
</evidence>
<proteinExistence type="predicted"/>
<keyword evidence="6" id="KW-1185">Reference proteome</keyword>
<gene>
    <name evidence="5" type="ORF">ACFSUB_01250</name>
</gene>
<evidence type="ECO:0000256" key="3">
    <source>
        <dbReference type="ARBA" id="ARBA00022801"/>
    </source>
</evidence>
<organism evidence="5 6">
    <name type="scientific">Salibacterium lacus</name>
    <dbReference type="NCBI Taxonomy" id="1898109"/>
    <lineage>
        <taxon>Bacteria</taxon>
        <taxon>Bacillati</taxon>
        <taxon>Bacillota</taxon>
        <taxon>Bacilli</taxon>
        <taxon>Bacillales</taxon>
        <taxon>Bacillaceae</taxon>
    </lineage>
</organism>
<dbReference type="InterPro" id="IPR006433">
    <property type="entry name" value="Prohead_protease"/>
</dbReference>
<dbReference type="InterPro" id="IPR054613">
    <property type="entry name" value="Peptidase_S78_dom"/>
</dbReference>
<sequence>MQLNKIRKGESMPTPLELRSATAEKLEERSFDMTRVETREEDGKNIVAGYAAEFEKMSVPIFGFREKIKRGAFSKSLSDNTVKALWNHNTDMVLGSTKTGTLRLNEDERGLAFELDMPDTSWGRDAFSSIKRGDVDGVSFGFRVIQDEWDHSDPDEAIRTLVEVQLHEISPTGFPAYPQTSVSARSVLGSVGIDFDGLTNVIKRSENGAELTKTDQDLIRSTVKVLNKYAGDVQEGAPADEQEAQERSIAMRKAKLKLLEVENDG</sequence>
<dbReference type="RefSeq" id="WP_380711373.1">
    <property type="nucleotide sequence ID" value="NZ_JBHUML010000002.1"/>
</dbReference>
<evidence type="ECO:0000313" key="6">
    <source>
        <dbReference type="Proteomes" id="UP001597520"/>
    </source>
</evidence>
<keyword evidence="2 5" id="KW-0645">Protease</keyword>
<name>A0ABW5SYW3_9BACI</name>
<dbReference type="GO" id="GO:0006508">
    <property type="term" value="P:proteolysis"/>
    <property type="evidence" value="ECO:0007669"/>
    <property type="project" value="UniProtKB-KW"/>
</dbReference>
<reference evidence="6" key="1">
    <citation type="journal article" date="2019" name="Int. J. Syst. Evol. Microbiol.">
        <title>The Global Catalogue of Microorganisms (GCM) 10K type strain sequencing project: providing services to taxonomists for standard genome sequencing and annotation.</title>
        <authorList>
            <consortium name="The Broad Institute Genomics Platform"/>
            <consortium name="The Broad Institute Genome Sequencing Center for Infectious Disease"/>
            <person name="Wu L."/>
            <person name="Ma J."/>
        </authorList>
    </citation>
    <scope>NUCLEOTIDE SEQUENCE [LARGE SCALE GENOMIC DNA]</scope>
    <source>
        <strain evidence="6">KCTC 33792</strain>
    </source>
</reference>
<dbReference type="EMBL" id="JBHUML010000002">
    <property type="protein sequence ID" value="MFD2704077.1"/>
    <property type="molecule type" value="Genomic_DNA"/>
</dbReference>
<dbReference type="Proteomes" id="UP001597520">
    <property type="component" value="Unassembled WGS sequence"/>
</dbReference>
<feature type="domain" description="Prohead serine protease" evidence="4">
    <location>
        <begin position="36"/>
        <end position="184"/>
    </location>
</feature>
<protein>
    <submittedName>
        <fullName evidence="5">HK97 family phage prohead protease</fullName>
    </submittedName>
</protein>
<evidence type="ECO:0000256" key="2">
    <source>
        <dbReference type="ARBA" id="ARBA00022670"/>
    </source>
</evidence>
<dbReference type="Pfam" id="PF04586">
    <property type="entry name" value="Peptidase_S78"/>
    <property type="match status" value="1"/>
</dbReference>
<accession>A0ABW5SYW3</accession>
<keyword evidence="3" id="KW-0378">Hydrolase</keyword>
<dbReference type="GO" id="GO:0008233">
    <property type="term" value="F:peptidase activity"/>
    <property type="evidence" value="ECO:0007669"/>
    <property type="project" value="UniProtKB-KW"/>
</dbReference>
<dbReference type="NCBIfam" id="TIGR01543">
    <property type="entry name" value="proheadase_HK97"/>
    <property type="match status" value="1"/>
</dbReference>
<evidence type="ECO:0000313" key="5">
    <source>
        <dbReference type="EMBL" id="MFD2704077.1"/>
    </source>
</evidence>
<evidence type="ECO:0000256" key="1">
    <source>
        <dbReference type="ARBA" id="ARBA00022612"/>
    </source>
</evidence>